<accession>A0A0H5QKB0</accession>
<reference evidence="2" key="1">
    <citation type="submission" date="2015-04" db="EMBL/GenBank/DDBJ databases">
        <title>The genome sequence of the plant pathogenic Rhizarian Plasmodiophora brassicae reveals insights in its biotrophic life cycle and the origin of chitin synthesis.</title>
        <authorList>
            <person name="Schwelm A."/>
            <person name="Fogelqvist J."/>
            <person name="Knaust A."/>
            <person name="Julke S."/>
            <person name="Lilja T."/>
            <person name="Dhandapani V."/>
            <person name="Bonilla-Rosso G."/>
            <person name="Karlsson M."/>
            <person name="Shevchenko A."/>
            <person name="Choi S.R."/>
            <person name="Kim H.G."/>
            <person name="Park J.Y."/>
            <person name="Lim Y.P."/>
            <person name="Ludwig-Muller J."/>
            <person name="Dixelius C."/>
        </authorList>
    </citation>
    <scope>NUCLEOTIDE SEQUENCE</scope>
    <source>
        <tissue evidence="2">Potato root galls</tissue>
    </source>
</reference>
<dbReference type="EMBL" id="HACM01001996">
    <property type="protein sequence ID" value="CRZ02438.1"/>
    <property type="molecule type" value="Transcribed_RNA"/>
</dbReference>
<feature type="non-terminal residue" evidence="2">
    <location>
        <position position="521"/>
    </location>
</feature>
<sequence>MPFRNDAAAITTANRSEYGLHPLYATRKDNIELKQRSSACHVDLKNNDQVYRTTTSLGSAHYADDNMFHSRSHQTMDPLLTNRLKASSSSVDMKRDLYGSHIRLGDQTDVRREGSTHEGFRTPEGFQPSRPACLPSFDTSNVKFGADNKRSFETTSATSFPRRPIPKNAGASNQTRLATTMSSICLGNDSREAGTWTTTTKVMFNGFIRGGKPEQPSESARKYFAHDHVRLDIDPVDEPWSTSTEQEFVDKSSSAENLAQARLQWNERRRILATSSVALGDHHSPLQSTTSNTLDFQQPRAQANEGIDPCLWKSSVKMESGDTVNTWTTAYDNDFHSNSSGSGAFDNQFVKDIRDRMANRSGIHIGDGATDDDHHWDTTMHEHFKELGPEAINMLKEGSNKAINTKKSLLECHVKITDGSTRVLPSSTSSGVYSPKTISRSLKETDHVNLMSKSKGASSVTFGSGGTEGWIRKTMGNPGAVGRTAPMTQHLQRSHFTLGIRNSRSDTYSTLSLGSNHYKQL</sequence>
<evidence type="ECO:0000256" key="1">
    <source>
        <dbReference type="SAM" id="MobiDB-lite"/>
    </source>
</evidence>
<protein>
    <submittedName>
        <fullName evidence="2">Uncharacterized protein</fullName>
    </submittedName>
</protein>
<evidence type="ECO:0000313" key="2">
    <source>
        <dbReference type="EMBL" id="CRZ02438.1"/>
    </source>
</evidence>
<proteinExistence type="predicted"/>
<dbReference type="AlphaFoldDB" id="A0A0H5QKB0"/>
<organism evidence="2">
    <name type="scientific">Spongospora subterranea</name>
    <dbReference type="NCBI Taxonomy" id="70186"/>
    <lineage>
        <taxon>Eukaryota</taxon>
        <taxon>Sar</taxon>
        <taxon>Rhizaria</taxon>
        <taxon>Endomyxa</taxon>
        <taxon>Phytomyxea</taxon>
        <taxon>Plasmodiophorida</taxon>
        <taxon>Plasmodiophoridae</taxon>
        <taxon>Spongospora</taxon>
    </lineage>
</organism>
<name>A0A0H5QKB0_9EUKA</name>
<feature type="region of interest" description="Disordered" evidence="1">
    <location>
        <begin position="154"/>
        <end position="176"/>
    </location>
</feature>